<evidence type="ECO:0000313" key="5">
    <source>
        <dbReference type="WBParaSite" id="HDID_0000830201-mRNA-1"/>
    </source>
</evidence>
<proteinExistence type="predicted"/>
<dbReference type="EMBL" id="CABIJS010000155">
    <property type="protein sequence ID" value="VUZ44944.1"/>
    <property type="molecule type" value="Genomic_DNA"/>
</dbReference>
<dbReference type="OrthoDB" id="8067262at2759"/>
<evidence type="ECO:0000313" key="2">
    <source>
        <dbReference type="EMBL" id="VUZ44944.1"/>
    </source>
</evidence>
<dbReference type="Proteomes" id="UP000321570">
    <property type="component" value="Unassembled WGS sequence"/>
</dbReference>
<evidence type="ECO:0000313" key="4">
    <source>
        <dbReference type="Proteomes" id="UP000321570"/>
    </source>
</evidence>
<protein>
    <submittedName>
        <fullName evidence="1 5">Uncharacterized protein</fullName>
    </submittedName>
</protein>
<gene>
    <name evidence="1" type="ORF">HDID_LOCUS8300</name>
    <name evidence="2" type="ORF">WMSIL1_LOCUS5051</name>
</gene>
<dbReference type="AlphaFoldDB" id="A0A0R3SSL7"/>
<keyword evidence="4" id="KW-1185">Reference proteome</keyword>
<sequence length="83" mass="9225">MEKLRCSATYRETSISTTVYVADSHLNLLDLDCLGQLSLLDQHINALCNHAHSATSITSFTAEVMVRRLPGGTSRKSWSSNHY</sequence>
<dbReference type="WBParaSite" id="HDID_0000830201-mRNA-1">
    <property type="protein sequence ID" value="HDID_0000830201-mRNA-1"/>
    <property type="gene ID" value="HDID_0000830201"/>
</dbReference>
<evidence type="ECO:0000313" key="3">
    <source>
        <dbReference type="Proteomes" id="UP000274504"/>
    </source>
</evidence>
<reference evidence="5" key="1">
    <citation type="submission" date="2017-02" db="UniProtKB">
        <authorList>
            <consortium name="WormBaseParasite"/>
        </authorList>
    </citation>
    <scope>IDENTIFICATION</scope>
</reference>
<evidence type="ECO:0000313" key="1">
    <source>
        <dbReference type="EMBL" id="VDL60618.1"/>
    </source>
</evidence>
<dbReference type="Proteomes" id="UP000274504">
    <property type="component" value="Unassembled WGS sequence"/>
</dbReference>
<name>A0A0R3SSL7_HYMDI</name>
<dbReference type="EMBL" id="UYSG01011060">
    <property type="protein sequence ID" value="VDL60618.1"/>
    <property type="molecule type" value="Genomic_DNA"/>
</dbReference>
<organism evidence="5">
    <name type="scientific">Hymenolepis diminuta</name>
    <name type="common">Rat tapeworm</name>
    <dbReference type="NCBI Taxonomy" id="6216"/>
    <lineage>
        <taxon>Eukaryota</taxon>
        <taxon>Metazoa</taxon>
        <taxon>Spiralia</taxon>
        <taxon>Lophotrochozoa</taxon>
        <taxon>Platyhelminthes</taxon>
        <taxon>Cestoda</taxon>
        <taxon>Eucestoda</taxon>
        <taxon>Cyclophyllidea</taxon>
        <taxon>Hymenolepididae</taxon>
        <taxon>Hymenolepis</taxon>
    </lineage>
</organism>
<reference evidence="2 4" key="3">
    <citation type="submission" date="2019-07" db="EMBL/GenBank/DDBJ databases">
        <authorList>
            <person name="Jastrzebski P J."/>
            <person name="Paukszto L."/>
            <person name="Jastrzebski P J."/>
        </authorList>
    </citation>
    <scope>NUCLEOTIDE SEQUENCE [LARGE SCALE GENOMIC DNA]</scope>
    <source>
        <strain evidence="2 4">WMS-il1</strain>
    </source>
</reference>
<reference evidence="1 3" key="2">
    <citation type="submission" date="2018-11" db="EMBL/GenBank/DDBJ databases">
        <authorList>
            <consortium name="Pathogen Informatics"/>
        </authorList>
    </citation>
    <scope>NUCLEOTIDE SEQUENCE [LARGE SCALE GENOMIC DNA]</scope>
</reference>
<accession>A0A0R3SSL7</accession>